<evidence type="ECO:0000256" key="1">
    <source>
        <dbReference type="SAM" id="MobiDB-lite"/>
    </source>
</evidence>
<sequence>MSHYVNQATQTYIEGLVHDPAHTPAPLVYPQYQPDNTTPPQEADTMAIDKMHLSAEAINKSLAIPKYYPNPAKLLRKQNRPRLETRISMPEVTRSEFETPLSPPPTQVAMSPLPAANRLHAGHTPIIPRARSPLPDISSPATPDPEYDVDNGLSGPLTLPPQPGDGTEDTISLNVLDAQLERLRMEQEKKSAPALVNQADVPFSPLSVDTSAPLSPTAHEVEAVDGVLLKKPRINFGAPLGQA</sequence>
<dbReference type="OrthoDB" id="3784117at2759"/>
<name>A0A9W4UGB4_9PLEO</name>
<evidence type="ECO:0000313" key="2">
    <source>
        <dbReference type="EMBL" id="CAI6334482.1"/>
    </source>
</evidence>
<comment type="caution">
    <text evidence="2">The sequence shown here is derived from an EMBL/GenBank/DDBJ whole genome shotgun (WGS) entry which is preliminary data.</text>
</comment>
<dbReference type="AlphaFoldDB" id="A0A9W4UGB4"/>
<proteinExistence type="predicted"/>
<protein>
    <submittedName>
        <fullName evidence="2">Uncharacterized protein</fullName>
    </submittedName>
</protein>
<feature type="region of interest" description="Disordered" evidence="1">
    <location>
        <begin position="126"/>
        <end position="168"/>
    </location>
</feature>
<evidence type="ECO:0000313" key="3">
    <source>
        <dbReference type="Proteomes" id="UP001152607"/>
    </source>
</evidence>
<dbReference type="Proteomes" id="UP001152607">
    <property type="component" value="Unassembled WGS sequence"/>
</dbReference>
<keyword evidence="3" id="KW-1185">Reference proteome</keyword>
<accession>A0A9W4UGB4</accession>
<gene>
    <name evidence="2" type="ORF">PDIGIT_LOCUS7542</name>
</gene>
<reference evidence="2" key="1">
    <citation type="submission" date="2023-01" db="EMBL/GenBank/DDBJ databases">
        <authorList>
            <person name="Van Ghelder C."/>
            <person name="Rancurel C."/>
        </authorList>
    </citation>
    <scope>NUCLEOTIDE SEQUENCE</scope>
    <source>
        <strain evidence="2">CNCM I-4278</strain>
    </source>
</reference>
<organism evidence="2 3">
    <name type="scientific">Periconia digitata</name>
    <dbReference type="NCBI Taxonomy" id="1303443"/>
    <lineage>
        <taxon>Eukaryota</taxon>
        <taxon>Fungi</taxon>
        <taxon>Dikarya</taxon>
        <taxon>Ascomycota</taxon>
        <taxon>Pezizomycotina</taxon>
        <taxon>Dothideomycetes</taxon>
        <taxon>Pleosporomycetidae</taxon>
        <taxon>Pleosporales</taxon>
        <taxon>Massarineae</taxon>
        <taxon>Periconiaceae</taxon>
        <taxon>Periconia</taxon>
    </lineage>
</organism>
<dbReference type="EMBL" id="CAOQHR010000005">
    <property type="protein sequence ID" value="CAI6334482.1"/>
    <property type="molecule type" value="Genomic_DNA"/>
</dbReference>